<sequence length="724" mass="77354">MVPLLQALLLLTPGLLGITPGATDCGIPLVSSRIMGGQSAQEGQWPWQVSFRNNGGHFCGGTLISKQYVISAAHCFPSSSSASSVTAVLGAYMIDQPDGNQVAIPVQSATNYPSYVNEGDSGDISLVQLASPVTFTNYILPVCLPADTVTFPTGLQCWVTGWGNIASDVSLVSPMTLQEVAVPLIDANECNALYQTPNSYGTSSISVHSDMICAGFINGGKDSCQGDSGGPLVCSSSGQWFLAGVVSFGEGCGQAYRPGVYTLMPSYTDWIVSYASDASSNVKSATFSGPIISLNTAPTIAVSTLRISWVIILLYLLVRGLSKKPLYAMSLEFVMSQGCCVSYPCVHYPTLLTWLCALHKQYHFSRAEGQKSLPSVTQLSLIGPMDPPSMMLRIISLLLAGFAVTAISTGCGQPAFSDRIVGGNNAVFGEWPWQVSIVYQNSHICGGSLVSSNWVVSAAHCFPRSYKIENMQVLLGCFALMNLTSDAVIIRVKRVITYPLYTGEGSSGDIAMVEMESPVTYSSYILPICIPLTNEDFPSGKMCWVTGWGNIQSDVSLSPPYPLQEVEVPLVNASSCDTMYHYNSDLNPATQLVHDDMICAGYPEGQKDACQGDSGGPLACKSGNYWFLTGIVSWGDGCAQPNRPGVYTKVSSFSSWINQYLVLNVSVTTKTPHSISLANSSSTKEAVTNTDYKNSNNSVGLYLHGPSWLLGATLLFIFAQECSS</sequence>
<dbReference type="GO" id="GO:0004252">
    <property type="term" value="F:serine-type endopeptidase activity"/>
    <property type="evidence" value="ECO:0007669"/>
    <property type="project" value="InterPro"/>
</dbReference>
<dbReference type="PROSITE" id="PS50240">
    <property type="entry name" value="TRYPSIN_DOM"/>
    <property type="match status" value="2"/>
</dbReference>
<keyword evidence="6" id="KW-0472">Membrane</keyword>
<keyword evidence="9" id="KW-1185">Reference proteome</keyword>
<dbReference type="InterPro" id="IPR043504">
    <property type="entry name" value="Peptidase_S1_PA_chymotrypsin"/>
</dbReference>
<dbReference type="PROSITE" id="PS00134">
    <property type="entry name" value="TRYPSIN_HIS"/>
    <property type="match status" value="2"/>
</dbReference>
<dbReference type="InterPro" id="IPR033116">
    <property type="entry name" value="TRYPSIN_SER"/>
</dbReference>
<feature type="chain" id="PRO_5035318521" evidence="7">
    <location>
        <begin position="18"/>
        <end position="724"/>
    </location>
</feature>
<organism evidence="9 10">
    <name type="scientific">Xenopus tropicalis</name>
    <name type="common">Western clawed frog</name>
    <name type="synonym">Silurana tropicalis</name>
    <dbReference type="NCBI Taxonomy" id="8364"/>
    <lineage>
        <taxon>Eukaryota</taxon>
        <taxon>Metazoa</taxon>
        <taxon>Chordata</taxon>
        <taxon>Craniata</taxon>
        <taxon>Vertebrata</taxon>
        <taxon>Euteleostomi</taxon>
        <taxon>Amphibia</taxon>
        <taxon>Batrachia</taxon>
        <taxon>Anura</taxon>
        <taxon>Pipoidea</taxon>
        <taxon>Pipidae</taxon>
        <taxon>Xenopodinae</taxon>
        <taxon>Xenopus</taxon>
        <taxon>Silurana</taxon>
    </lineage>
</organism>
<dbReference type="OMA" id="QNSHICG"/>
<dbReference type="GO" id="GO:0008236">
    <property type="term" value="F:serine-type peptidase activity"/>
    <property type="evidence" value="ECO:0000318"/>
    <property type="project" value="GO_Central"/>
</dbReference>
<evidence type="ECO:0000256" key="4">
    <source>
        <dbReference type="ARBA" id="ARBA00023157"/>
    </source>
</evidence>
<evidence type="ECO:0000256" key="3">
    <source>
        <dbReference type="ARBA" id="ARBA00022801"/>
    </source>
</evidence>
<feature type="signal peptide" evidence="7">
    <location>
        <begin position="1"/>
        <end position="17"/>
    </location>
</feature>
<dbReference type="PRINTS" id="PR00722">
    <property type="entry name" value="CHYMOTRYPSIN"/>
</dbReference>
<dbReference type="AlphaFoldDB" id="A0A8J1IWT8"/>
<dbReference type="InterPro" id="IPR009003">
    <property type="entry name" value="Peptidase_S1_PA"/>
</dbReference>
<dbReference type="Gene3D" id="2.40.10.10">
    <property type="entry name" value="Trypsin-like serine proteases"/>
    <property type="match status" value="4"/>
</dbReference>
<dbReference type="InterPro" id="IPR001254">
    <property type="entry name" value="Trypsin_dom"/>
</dbReference>
<keyword evidence="6" id="KW-1133">Transmembrane helix</keyword>
<evidence type="ECO:0000256" key="6">
    <source>
        <dbReference type="SAM" id="Phobius"/>
    </source>
</evidence>
<dbReference type="GeneID" id="496619"/>
<dbReference type="SMART" id="SM00020">
    <property type="entry name" value="Tryp_SPc"/>
    <property type="match status" value="2"/>
</dbReference>
<dbReference type="GO" id="GO:0006508">
    <property type="term" value="P:proteolysis"/>
    <property type="evidence" value="ECO:0007669"/>
    <property type="project" value="UniProtKB-KW"/>
</dbReference>
<dbReference type="PROSITE" id="PS00135">
    <property type="entry name" value="TRYPSIN_SER"/>
    <property type="match status" value="2"/>
</dbReference>
<keyword evidence="6" id="KW-0812">Transmembrane</keyword>
<feature type="transmembrane region" description="Helical" evidence="6">
    <location>
        <begin position="390"/>
        <end position="410"/>
    </location>
</feature>
<feature type="domain" description="Peptidase S1" evidence="8">
    <location>
        <begin position="34"/>
        <end position="276"/>
    </location>
</feature>
<evidence type="ECO:0000256" key="2">
    <source>
        <dbReference type="ARBA" id="ARBA00022729"/>
    </source>
</evidence>
<dbReference type="OrthoDB" id="93664at2759"/>
<evidence type="ECO:0000256" key="7">
    <source>
        <dbReference type="SAM" id="SignalP"/>
    </source>
</evidence>
<dbReference type="Pfam" id="PF00089">
    <property type="entry name" value="Trypsin"/>
    <property type="match status" value="2"/>
</dbReference>
<dbReference type="PANTHER" id="PTHR24253">
    <property type="entry name" value="TRANSMEMBRANE PROTEASE SERINE"/>
    <property type="match status" value="1"/>
</dbReference>
<accession>A0A8J1IWT8</accession>
<dbReference type="CDD" id="cd00190">
    <property type="entry name" value="Tryp_SPc"/>
    <property type="match status" value="2"/>
</dbReference>
<gene>
    <name evidence="10 11" type="primary">prss27</name>
</gene>
<protein>
    <submittedName>
        <fullName evidence="10">Uncharacterized protein prss27</fullName>
    </submittedName>
</protein>
<evidence type="ECO:0000313" key="11">
    <source>
        <dbReference type="Xenbase" id="XB-GENE-5744470"/>
    </source>
</evidence>
<evidence type="ECO:0000313" key="9">
    <source>
        <dbReference type="Proteomes" id="UP000008143"/>
    </source>
</evidence>
<evidence type="ECO:0000259" key="8">
    <source>
        <dbReference type="PROSITE" id="PS50240"/>
    </source>
</evidence>
<evidence type="ECO:0000256" key="5">
    <source>
        <dbReference type="RuleBase" id="RU363034"/>
    </source>
</evidence>
<dbReference type="Xenbase" id="XB-GENE-5744470">
    <property type="gene designation" value="prss27"/>
</dbReference>
<dbReference type="PANTHER" id="PTHR24253:SF180">
    <property type="entry name" value="PROSTASIN"/>
    <property type="match status" value="1"/>
</dbReference>
<proteinExistence type="predicted"/>
<name>A0A8J1IWT8_XENTR</name>
<dbReference type="AGR" id="Xenbase:XB-GENE-5744470"/>
<dbReference type="KEGG" id="xtr:496619"/>
<keyword evidence="5" id="KW-0720">Serine protease</keyword>
<evidence type="ECO:0000313" key="10">
    <source>
        <dbReference type="RefSeq" id="XP_031749235.1"/>
    </source>
</evidence>
<dbReference type="FunFam" id="2.40.10.10:FF:000024">
    <property type="entry name" value="Serine protease 53"/>
    <property type="match status" value="1"/>
</dbReference>
<dbReference type="FunFam" id="2.40.10.10:FF:000039">
    <property type="entry name" value="Brain-specific serine protease 4"/>
    <property type="match status" value="1"/>
</dbReference>
<dbReference type="Proteomes" id="UP000008143">
    <property type="component" value="Chromosome 9"/>
</dbReference>
<feature type="transmembrane region" description="Helical" evidence="6">
    <location>
        <begin position="300"/>
        <end position="318"/>
    </location>
</feature>
<evidence type="ECO:0000256" key="1">
    <source>
        <dbReference type="ARBA" id="ARBA00022670"/>
    </source>
</evidence>
<dbReference type="SUPFAM" id="SSF50494">
    <property type="entry name" value="Trypsin-like serine proteases"/>
    <property type="match status" value="2"/>
</dbReference>
<feature type="domain" description="Peptidase S1" evidence="8">
    <location>
        <begin position="420"/>
        <end position="662"/>
    </location>
</feature>
<dbReference type="RefSeq" id="XP_031749235.1">
    <property type="nucleotide sequence ID" value="XM_031893375.1"/>
</dbReference>
<keyword evidence="1 5" id="KW-0645">Protease</keyword>
<keyword evidence="3 5" id="KW-0378">Hydrolase</keyword>
<dbReference type="InterPro" id="IPR018114">
    <property type="entry name" value="TRYPSIN_HIS"/>
</dbReference>
<reference evidence="10" key="1">
    <citation type="submission" date="2025-08" db="UniProtKB">
        <authorList>
            <consortium name="RefSeq"/>
        </authorList>
    </citation>
    <scope>IDENTIFICATION</scope>
    <source>
        <strain evidence="10">Nigerian</strain>
        <tissue evidence="10">Liver and blood</tissue>
    </source>
</reference>
<keyword evidence="4" id="KW-1015">Disulfide bond</keyword>
<dbReference type="CTD" id="83886"/>
<keyword evidence="2 7" id="KW-0732">Signal</keyword>
<dbReference type="InterPro" id="IPR001314">
    <property type="entry name" value="Peptidase_S1A"/>
</dbReference>